<evidence type="ECO:0000313" key="2">
    <source>
        <dbReference type="EMBL" id="MBJ7539681.1"/>
    </source>
</evidence>
<name>A0A934N842_9GAMM</name>
<evidence type="ECO:0000256" key="1">
    <source>
        <dbReference type="SAM" id="SignalP"/>
    </source>
</evidence>
<evidence type="ECO:0008006" key="4">
    <source>
        <dbReference type="Google" id="ProtNLM"/>
    </source>
</evidence>
<keyword evidence="1" id="KW-0732">Signal</keyword>
<dbReference type="EMBL" id="JAEMNX010000029">
    <property type="protein sequence ID" value="MBJ7539681.1"/>
    <property type="molecule type" value="Genomic_DNA"/>
</dbReference>
<dbReference type="PIRSF" id="PIRSF028200">
    <property type="entry name" value="UCP028200"/>
    <property type="match status" value="1"/>
</dbReference>
<dbReference type="AlphaFoldDB" id="A0A934N842"/>
<organism evidence="2 3">
    <name type="scientific">Marinomonas transparens</name>
    <dbReference type="NCBI Taxonomy" id="2795388"/>
    <lineage>
        <taxon>Bacteria</taxon>
        <taxon>Pseudomonadati</taxon>
        <taxon>Pseudomonadota</taxon>
        <taxon>Gammaproteobacteria</taxon>
        <taxon>Oceanospirillales</taxon>
        <taxon>Oceanospirillaceae</taxon>
        <taxon>Marinomonas</taxon>
    </lineage>
</organism>
<gene>
    <name evidence="2" type="ORF">I8J31_18555</name>
</gene>
<dbReference type="RefSeq" id="WP_199470075.1">
    <property type="nucleotide sequence ID" value="NZ_JAEMNX010000029.1"/>
</dbReference>
<sequence>MKKAKITLILLLSFFLNACTSSFVYNNIDWLLYWYVGDYVDLTSDQKATLDEYVASWHHWHRSTELKKYQAQLKNLQAKLPSSPLNQEQWLTEFYQAQQHFYRFRNEIAPELAAMAQQLSAQQLEGLLVTWKKKNLERQSENGGESKDERLISRQKDLAEQLEENIGKLTPLQIKMTQQYAQQFASTSEQRMLYQSTLQQVVRKLFAKQSAPEFQQQLTSIISNPDQYKTPEYKAASEQNKRLYAQMLADLNLSLTEKQKQTLNAKLEDWIRLIDKLILD</sequence>
<reference evidence="2" key="1">
    <citation type="submission" date="2020-12" db="EMBL/GenBank/DDBJ databases">
        <title>Marinomonas arctica sp. nov., a psychrotolerant bacterium isolated from the Arctic.</title>
        <authorList>
            <person name="Zhang Y."/>
        </authorList>
    </citation>
    <scope>NUCLEOTIDE SEQUENCE</scope>
    <source>
        <strain evidence="2">C1424</strain>
    </source>
</reference>
<dbReference type="Proteomes" id="UP000628710">
    <property type="component" value="Unassembled WGS sequence"/>
</dbReference>
<accession>A0A934N842</accession>
<proteinExistence type="predicted"/>
<dbReference type="Pfam" id="PF19795">
    <property type="entry name" value="DUF6279"/>
    <property type="match status" value="1"/>
</dbReference>
<comment type="caution">
    <text evidence="2">The sequence shown here is derived from an EMBL/GenBank/DDBJ whole genome shotgun (WGS) entry which is preliminary data.</text>
</comment>
<feature type="chain" id="PRO_5036883587" description="Lipoprotein" evidence="1">
    <location>
        <begin position="19"/>
        <end position="280"/>
    </location>
</feature>
<dbReference type="InterPro" id="IPR016875">
    <property type="entry name" value="UCP028200"/>
</dbReference>
<evidence type="ECO:0000313" key="3">
    <source>
        <dbReference type="Proteomes" id="UP000628710"/>
    </source>
</evidence>
<feature type="signal peptide" evidence="1">
    <location>
        <begin position="1"/>
        <end position="18"/>
    </location>
</feature>
<protein>
    <recommendedName>
        <fullName evidence="4">Lipoprotein</fullName>
    </recommendedName>
</protein>
<keyword evidence="3" id="KW-1185">Reference proteome</keyword>